<dbReference type="Proteomes" id="UP000016933">
    <property type="component" value="Unassembled WGS sequence"/>
</dbReference>
<feature type="compositionally biased region" description="Polar residues" evidence="1">
    <location>
        <begin position="21"/>
        <end position="40"/>
    </location>
</feature>
<accession>M2YPA6</accession>
<dbReference type="EMBL" id="KB446540">
    <property type="protein sequence ID" value="EME43456.1"/>
    <property type="molecule type" value="Genomic_DNA"/>
</dbReference>
<dbReference type="HOGENOM" id="CLU_1468134_0_0_1"/>
<dbReference type="STRING" id="675120.M2YPA6"/>
<evidence type="ECO:0000313" key="3">
    <source>
        <dbReference type="EMBL" id="EME43456.1"/>
    </source>
</evidence>
<protein>
    <recommendedName>
        <fullName evidence="2">LITAF domain-containing protein</fullName>
    </recommendedName>
</protein>
<reference evidence="3 4" key="2">
    <citation type="journal article" date="2012" name="PLoS Pathog.">
        <title>Diverse lifestyles and strategies of plant pathogenesis encoded in the genomes of eighteen Dothideomycetes fungi.</title>
        <authorList>
            <person name="Ohm R.A."/>
            <person name="Feau N."/>
            <person name="Henrissat B."/>
            <person name="Schoch C.L."/>
            <person name="Horwitz B.A."/>
            <person name="Barry K.W."/>
            <person name="Condon B.J."/>
            <person name="Copeland A.C."/>
            <person name="Dhillon B."/>
            <person name="Glaser F."/>
            <person name="Hesse C.N."/>
            <person name="Kosti I."/>
            <person name="LaButti K."/>
            <person name="Lindquist E.A."/>
            <person name="Lucas S."/>
            <person name="Salamov A.A."/>
            <person name="Bradshaw R.E."/>
            <person name="Ciuffetti L."/>
            <person name="Hamelin R.C."/>
            <person name="Kema G.H.J."/>
            <person name="Lawrence C."/>
            <person name="Scott J.A."/>
            <person name="Spatafora J.W."/>
            <person name="Turgeon B.G."/>
            <person name="de Wit P.J.G.M."/>
            <person name="Zhong S."/>
            <person name="Goodwin S.B."/>
            <person name="Grigoriev I.V."/>
        </authorList>
    </citation>
    <scope>NUCLEOTIDE SEQUENCE [LARGE SCALE GENOMIC DNA]</scope>
    <source>
        <strain evidence="4">NZE10 / CBS 128990</strain>
    </source>
</reference>
<sequence>MESPAPPYSPQTIGQEPKPAQYQSAHSIPTINTTGVATSPGPQMVMVENKPAPAAPTTTPLNLLRERPENVWCPTKGAIVQTRAESKDSDKTWFAVIGICLICPCIACFPLKGCCGDGMLQDWDHYCSGCGKQITHRPYNKEQQIFAPDHDTAPPQGGQQYQQQMAYQQPQYMSQPQRPQYAPH</sequence>
<dbReference type="eggNOG" id="ENOG502T2Y2">
    <property type="taxonomic scope" value="Eukaryota"/>
</dbReference>
<gene>
    <name evidence="3" type="ORF">DOTSEDRAFT_80839</name>
</gene>
<reference evidence="4" key="1">
    <citation type="journal article" date="2012" name="PLoS Genet.">
        <title>The genomes of the fungal plant pathogens Cladosporium fulvum and Dothistroma septosporum reveal adaptation to different hosts and lifestyles but also signatures of common ancestry.</title>
        <authorList>
            <person name="de Wit P.J.G.M."/>
            <person name="van der Burgt A."/>
            <person name="Oekmen B."/>
            <person name="Stergiopoulos I."/>
            <person name="Abd-Elsalam K.A."/>
            <person name="Aerts A.L."/>
            <person name="Bahkali A.H."/>
            <person name="Beenen H.G."/>
            <person name="Chettri P."/>
            <person name="Cox M.P."/>
            <person name="Datema E."/>
            <person name="de Vries R.P."/>
            <person name="Dhillon B."/>
            <person name="Ganley A.R."/>
            <person name="Griffiths S.A."/>
            <person name="Guo Y."/>
            <person name="Hamelin R.C."/>
            <person name="Henrissat B."/>
            <person name="Kabir M.S."/>
            <person name="Jashni M.K."/>
            <person name="Kema G."/>
            <person name="Klaubauf S."/>
            <person name="Lapidus A."/>
            <person name="Levasseur A."/>
            <person name="Lindquist E."/>
            <person name="Mehrabi R."/>
            <person name="Ohm R.A."/>
            <person name="Owen T.J."/>
            <person name="Salamov A."/>
            <person name="Schwelm A."/>
            <person name="Schijlen E."/>
            <person name="Sun H."/>
            <person name="van den Burg H.A."/>
            <person name="van Ham R.C.H.J."/>
            <person name="Zhang S."/>
            <person name="Goodwin S.B."/>
            <person name="Grigoriev I.V."/>
            <person name="Collemare J."/>
            <person name="Bradshaw R.E."/>
        </authorList>
    </citation>
    <scope>NUCLEOTIDE SEQUENCE [LARGE SCALE GENOMIC DNA]</scope>
    <source>
        <strain evidence="4">NZE10 / CBS 128990</strain>
    </source>
</reference>
<feature type="compositionally biased region" description="Low complexity" evidence="1">
    <location>
        <begin position="153"/>
        <end position="184"/>
    </location>
</feature>
<organism evidence="3 4">
    <name type="scientific">Dothistroma septosporum (strain NZE10 / CBS 128990)</name>
    <name type="common">Red band needle blight fungus</name>
    <name type="synonym">Mycosphaerella pini</name>
    <dbReference type="NCBI Taxonomy" id="675120"/>
    <lineage>
        <taxon>Eukaryota</taxon>
        <taxon>Fungi</taxon>
        <taxon>Dikarya</taxon>
        <taxon>Ascomycota</taxon>
        <taxon>Pezizomycotina</taxon>
        <taxon>Dothideomycetes</taxon>
        <taxon>Dothideomycetidae</taxon>
        <taxon>Mycosphaerellales</taxon>
        <taxon>Mycosphaerellaceae</taxon>
        <taxon>Dothistroma</taxon>
    </lineage>
</organism>
<evidence type="ECO:0000259" key="2">
    <source>
        <dbReference type="Pfam" id="PF10601"/>
    </source>
</evidence>
<evidence type="ECO:0000256" key="1">
    <source>
        <dbReference type="SAM" id="MobiDB-lite"/>
    </source>
</evidence>
<feature type="domain" description="LITAF" evidence="2">
    <location>
        <begin position="67"/>
        <end position="137"/>
    </location>
</feature>
<dbReference type="OrthoDB" id="21470at2759"/>
<feature type="region of interest" description="Disordered" evidence="1">
    <location>
        <begin position="1"/>
        <end position="40"/>
    </location>
</feature>
<evidence type="ECO:0000313" key="4">
    <source>
        <dbReference type="Proteomes" id="UP000016933"/>
    </source>
</evidence>
<name>M2YPA6_DOTSN</name>
<feature type="region of interest" description="Disordered" evidence="1">
    <location>
        <begin position="147"/>
        <end position="184"/>
    </location>
</feature>
<dbReference type="AlphaFoldDB" id="M2YPA6"/>
<dbReference type="InterPro" id="IPR006629">
    <property type="entry name" value="LITAF"/>
</dbReference>
<keyword evidence="4" id="KW-1185">Reference proteome</keyword>
<dbReference type="Pfam" id="PF10601">
    <property type="entry name" value="zf-LITAF-like"/>
    <property type="match status" value="1"/>
</dbReference>
<proteinExistence type="predicted"/>
<dbReference type="OMA" id="CLAGWFE"/>